<keyword evidence="2" id="KW-1185">Reference proteome</keyword>
<dbReference type="Proteomes" id="UP000240419">
    <property type="component" value="Unassembled WGS sequence"/>
</dbReference>
<dbReference type="InterPro" id="IPR036614">
    <property type="entry name" value="RusA-like_sf"/>
</dbReference>
<dbReference type="GO" id="GO:0006310">
    <property type="term" value="P:DNA recombination"/>
    <property type="evidence" value="ECO:0007669"/>
    <property type="project" value="InterPro"/>
</dbReference>
<dbReference type="GO" id="GO:0006281">
    <property type="term" value="P:DNA repair"/>
    <property type="evidence" value="ECO:0007669"/>
    <property type="project" value="InterPro"/>
</dbReference>
<gene>
    <name evidence="1" type="ORF">C7R93_16960</name>
</gene>
<dbReference type="OrthoDB" id="384924at2"/>
<dbReference type="SUPFAM" id="SSF103084">
    <property type="entry name" value="Holliday junction resolvase RusA"/>
    <property type="match status" value="1"/>
</dbReference>
<dbReference type="RefSeq" id="WP_106839928.1">
    <property type="nucleotide sequence ID" value="NZ_JBCNIW010000053.1"/>
</dbReference>
<evidence type="ECO:0000313" key="1">
    <source>
        <dbReference type="EMBL" id="PSJ93871.1"/>
    </source>
</evidence>
<name>A0A2P7V3T0_9BACL</name>
<evidence type="ECO:0000313" key="2">
    <source>
        <dbReference type="Proteomes" id="UP000240419"/>
    </source>
</evidence>
<dbReference type="InterPro" id="IPR008822">
    <property type="entry name" value="Endonuclease_RusA-like"/>
</dbReference>
<dbReference type="EMBL" id="PXZM01000026">
    <property type="protein sequence ID" value="PSJ93871.1"/>
    <property type="molecule type" value="Genomic_DNA"/>
</dbReference>
<dbReference type="AlphaFoldDB" id="A0A2P7V3T0"/>
<dbReference type="Pfam" id="PF05866">
    <property type="entry name" value="RusA"/>
    <property type="match status" value="1"/>
</dbReference>
<protein>
    <submittedName>
        <fullName evidence="1">RusA family crossover junction endodeoxyribonuclease</fullName>
    </submittedName>
</protein>
<accession>A0A2P7V3T0</accession>
<sequence length="133" mass="15172">MATEFFMAMIPPTATHQEKKVSGANGKPTFYEPDNLKAARAKLTAHLGQHVPKQKYTGALRVIVKWLFPISEGSKHFDGEWKITKPDTHNLNKLPFDIMTDLGYWTDDAIVASEIIEKFWAKRPGIYVRIEEL</sequence>
<reference evidence="1 2" key="1">
    <citation type="submission" date="2018-03" db="EMBL/GenBank/DDBJ databases">
        <title>Brevisbacillus phylogenomics.</title>
        <authorList>
            <person name="Dunlap C."/>
        </authorList>
    </citation>
    <scope>NUCLEOTIDE SEQUENCE [LARGE SCALE GENOMIC DNA]</scope>
    <source>
        <strain evidence="1 2">NRRL NRS-1210</strain>
    </source>
</reference>
<organism evidence="1 2">
    <name type="scientific">Brevibacillus fortis</name>
    <dbReference type="NCBI Taxonomy" id="2126352"/>
    <lineage>
        <taxon>Bacteria</taxon>
        <taxon>Bacillati</taxon>
        <taxon>Bacillota</taxon>
        <taxon>Bacilli</taxon>
        <taxon>Bacillales</taxon>
        <taxon>Paenibacillaceae</taxon>
        <taxon>Brevibacillus</taxon>
    </lineage>
</organism>
<dbReference type="GO" id="GO:0000287">
    <property type="term" value="F:magnesium ion binding"/>
    <property type="evidence" value="ECO:0007669"/>
    <property type="project" value="InterPro"/>
</dbReference>
<comment type="caution">
    <text evidence="1">The sequence shown here is derived from an EMBL/GenBank/DDBJ whole genome shotgun (WGS) entry which is preliminary data.</text>
</comment>
<dbReference type="Gene3D" id="3.30.1330.70">
    <property type="entry name" value="Holliday junction resolvase RusA"/>
    <property type="match status" value="1"/>
</dbReference>
<proteinExistence type="predicted"/>